<dbReference type="AlphaFoldDB" id="A0AAN0SB24"/>
<gene>
    <name evidence="2" type="ORF">IX92_05785</name>
</gene>
<keyword evidence="1" id="KW-0812">Transmembrane</keyword>
<evidence type="ECO:0000256" key="1">
    <source>
        <dbReference type="SAM" id="Phobius"/>
    </source>
</evidence>
<evidence type="ECO:0000313" key="3">
    <source>
        <dbReference type="Proteomes" id="UP000030081"/>
    </source>
</evidence>
<feature type="transmembrane region" description="Helical" evidence="1">
    <location>
        <begin position="6"/>
        <end position="29"/>
    </location>
</feature>
<keyword evidence="1" id="KW-1133">Transmembrane helix</keyword>
<organism evidence="2 3">
    <name type="scientific">Vibrio coralliilyticus</name>
    <dbReference type="NCBI Taxonomy" id="190893"/>
    <lineage>
        <taxon>Bacteria</taxon>
        <taxon>Pseudomonadati</taxon>
        <taxon>Pseudomonadota</taxon>
        <taxon>Gammaproteobacteria</taxon>
        <taxon>Vibrionales</taxon>
        <taxon>Vibrionaceae</taxon>
        <taxon>Vibrio</taxon>
    </lineage>
</organism>
<name>A0AAN0SB24_9VIBR</name>
<dbReference type="Proteomes" id="UP000030081">
    <property type="component" value="Chromosome 1"/>
</dbReference>
<accession>A0AAN0SB24</accession>
<protein>
    <submittedName>
        <fullName evidence="2">Uncharacterized protein</fullName>
    </submittedName>
</protein>
<dbReference type="KEGG" id="vcy:IX92_05785"/>
<evidence type="ECO:0000313" key="2">
    <source>
        <dbReference type="EMBL" id="AIW18585.1"/>
    </source>
</evidence>
<keyword evidence="1" id="KW-0472">Membrane</keyword>
<reference evidence="2 3" key="1">
    <citation type="submission" date="2014-10" db="EMBL/GenBank/DDBJ databases">
        <title>The Complete Genome Sequence for the Shellfish Pathogen Vibrio coralliilyticus RE98 Isolated from a Shellfish Hatchery.</title>
        <authorList>
            <person name="Richards G.P."/>
            <person name="Bono J.L."/>
            <person name="Watson M.A."/>
            <person name="Needleman D.S."/>
        </authorList>
    </citation>
    <scope>NUCLEOTIDE SEQUENCE [LARGE SCALE GENOMIC DNA]</scope>
    <source>
        <strain evidence="2 3">RE98</strain>
    </source>
</reference>
<keyword evidence="3" id="KW-1185">Reference proteome</keyword>
<dbReference type="EMBL" id="CP009617">
    <property type="protein sequence ID" value="AIW18585.1"/>
    <property type="molecule type" value="Genomic_DNA"/>
</dbReference>
<proteinExistence type="predicted"/>
<sequence>MVQQDLVLILFVGSAFAVNFMAILTCRLGSKSLSLVKSRFEFFMTANLPFASSSQVGLMLRQLAGA</sequence>